<name>A0A6J8AA67_MYTCO</name>
<dbReference type="AlphaFoldDB" id="A0A6J8AA67"/>
<sequence>MPLSTTSCTHHDQITQTDTTTAEPSIQVTIPEIVIDDIASSDDEVLFYTGLPCYKAFKALFDTLIATGADRLNEDDDVMMQEKFNRKLQLIDEFFIGNDETSFRKYLIALKTLVTQNYSDCTEIFIETPSALENKSLTYSSYKSHNTFKALVGVSMTGAVVFLSNLLGGSASDVYITRNCGLLELFEEGDAVMVEKGFIHIQSDLKKKKELNCNVRHSCPLKGISFRNLKLNVQRGTICKNSCGKKNGTDQELLHLTRNITHQFEFKV</sequence>
<evidence type="ECO:0000256" key="3">
    <source>
        <dbReference type="SAM" id="MobiDB-lite"/>
    </source>
</evidence>
<evidence type="ECO:0000313" key="6">
    <source>
        <dbReference type="Proteomes" id="UP000507470"/>
    </source>
</evidence>
<dbReference type="PANTHER" id="PTHR23080">
    <property type="entry name" value="THAP DOMAIN PROTEIN"/>
    <property type="match status" value="1"/>
</dbReference>
<dbReference type="Proteomes" id="UP000507470">
    <property type="component" value="Unassembled WGS sequence"/>
</dbReference>
<evidence type="ECO:0000259" key="4">
    <source>
        <dbReference type="Pfam" id="PF13359"/>
    </source>
</evidence>
<evidence type="ECO:0000256" key="2">
    <source>
        <dbReference type="ARBA" id="ARBA00022723"/>
    </source>
</evidence>
<reference evidence="5 6" key="1">
    <citation type="submission" date="2020-06" db="EMBL/GenBank/DDBJ databases">
        <authorList>
            <person name="Li R."/>
            <person name="Bekaert M."/>
        </authorList>
    </citation>
    <scope>NUCLEOTIDE SEQUENCE [LARGE SCALE GENOMIC DNA]</scope>
    <source>
        <strain evidence="6">wild</strain>
    </source>
</reference>
<keyword evidence="2" id="KW-0479">Metal-binding</keyword>
<keyword evidence="6" id="KW-1185">Reference proteome</keyword>
<feature type="domain" description="DDE Tnp4" evidence="4">
    <location>
        <begin position="120"/>
        <end position="203"/>
    </location>
</feature>
<dbReference type="Pfam" id="PF13359">
    <property type="entry name" value="DDE_Tnp_4"/>
    <property type="match status" value="1"/>
</dbReference>
<accession>A0A6J8AA67</accession>
<evidence type="ECO:0000256" key="1">
    <source>
        <dbReference type="ARBA" id="ARBA00001968"/>
    </source>
</evidence>
<gene>
    <name evidence="5" type="ORF">MCOR_5029</name>
</gene>
<dbReference type="EMBL" id="CACVKT020000906">
    <property type="protein sequence ID" value="CAC5363709.1"/>
    <property type="molecule type" value="Genomic_DNA"/>
</dbReference>
<evidence type="ECO:0000313" key="5">
    <source>
        <dbReference type="EMBL" id="CAC5363709.1"/>
    </source>
</evidence>
<dbReference type="OrthoDB" id="6141585at2759"/>
<organism evidence="5 6">
    <name type="scientific">Mytilus coruscus</name>
    <name type="common">Sea mussel</name>
    <dbReference type="NCBI Taxonomy" id="42192"/>
    <lineage>
        <taxon>Eukaryota</taxon>
        <taxon>Metazoa</taxon>
        <taxon>Spiralia</taxon>
        <taxon>Lophotrochozoa</taxon>
        <taxon>Mollusca</taxon>
        <taxon>Bivalvia</taxon>
        <taxon>Autobranchia</taxon>
        <taxon>Pteriomorphia</taxon>
        <taxon>Mytilida</taxon>
        <taxon>Mytiloidea</taxon>
        <taxon>Mytilidae</taxon>
        <taxon>Mytilinae</taxon>
        <taxon>Mytilus</taxon>
    </lineage>
</organism>
<dbReference type="GO" id="GO:0046872">
    <property type="term" value="F:metal ion binding"/>
    <property type="evidence" value="ECO:0007669"/>
    <property type="project" value="UniProtKB-KW"/>
</dbReference>
<comment type="cofactor">
    <cofactor evidence="1">
        <name>a divalent metal cation</name>
        <dbReference type="ChEBI" id="CHEBI:60240"/>
    </cofactor>
</comment>
<feature type="region of interest" description="Disordered" evidence="3">
    <location>
        <begin position="1"/>
        <end position="22"/>
    </location>
</feature>
<dbReference type="InterPro" id="IPR027806">
    <property type="entry name" value="HARBI1_dom"/>
</dbReference>
<protein>
    <recommendedName>
        <fullName evidence="4">DDE Tnp4 domain-containing protein</fullName>
    </recommendedName>
</protein>
<dbReference type="PANTHER" id="PTHR23080:SF133">
    <property type="entry name" value="SI:CH211-262I1.5-RELATED"/>
    <property type="match status" value="1"/>
</dbReference>
<proteinExistence type="predicted"/>